<evidence type="ECO:0000259" key="6">
    <source>
        <dbReference type="Pfam" id="PF07699"/>
    </source>
</evidence>
<dbReference type="InterPro" id="IPR009030">
    <property type="entry name" value="Growth_fac_rcpt_cys_sf"/>
</dbReference>
<evidence type="ECO:0000256" key="3">
    <source>
        <dbReference type="ARBA" id="ARBA00023180"/>
    </source>
</evidence>
<evidence type="ECO:0000256" key="1">
    <source>
        <dbReference type="ARBA" id="ARBA00022676"/>
    </source>
</evidence>
<accession>A0A830H6J1</accession>
<evidence type="ECO:0000256" key="4">
    <source>
        <dbReference type="SAM" id="SignalP"/>
    </source>
</evidence>
<dbReference type="Pfam" id="PF07699">
    <property type="entry name" value="Ephrin_rec_like"/>
    <property type="match status" value="1"/>
</dbReference>
<evidence type="ECO:0008006" key="9">
    <source>
        <dbReference type="Google" id="ProtNLM"/>
    </source>
</evidence>
<dbReference type="InterPro" id="IPR011641">
    <property type="entry name" value="Tyr-kin_ephrin_A/B_rcpt-like"/>
</dbReference>
<dbReference type="SUPFAM" id="SSF57184">
    <property type="entry name" value="Growth factor receptor domain"/>
    <property type="match status" value="1"/>
</dbReference>
<dbReference type="PANTHER" id="PTHR20961:SF150">
    <property type="entry name" value="GLYCOSYLTRANSFERASE FAMILY 61 PROTEIN"/>
    <property type="match status" value="1"/>
</dbReference>
<evidence type="ECO:0000259" key="5">
    <source>
        <dbReference type="Pfam" id="PF04577"/>
    </source>
</evidence>
<keyword evidence="8" id="KW-1185">Reference proteome</keyword>
<dbReference type="Gene3D" id="2.10.50.10">
    <property type="entry name" value="Tumor Necrosis Factor Receptor, subunit A, domain 2"/>
    <property type="match status" value="1"/>
</dbReference>
<dbReference type="EMBL" id="BNJQ01000001">
    <property type="protein sequence ID" value="GHP01331.1"/>
    <property type="molecule type" value="Genomic_DNA"/>
</dbReference>
<feature type="signal peptide" evidence="4">
    <location>
        <begin position="1"/>
        <end position="28"/>
    </location>
</feature>
<keyword evidence="2" id="KW-0808">Transferase</keyword>
<organism evidence="7 8">
    <name type="scientific">Pycnococcus provasolii</name>
    <dbReference type="NCBI Taxonomy" id="41880"/>
    <lineage>
        <taxon>Eukaryota</taxon>
        <taxon>Viridiplantae</taxon>
        <taxon>Chlorophyta</taxon>
        <taxon>Pseudoscourfieldiophyceae</taxon>
        <taxon>Pseudoscourfieldiales</taxon>
        <taxon>Pycnococcaceae</taxon>
        <taxon>Pycnococcus</taxon>
    </lineage>
</organism>
<keyword evidence="4" id="KW-0732">Signal</keyword>
<dbReference type="GO" id="GO:0016763">
    <property type="term" value="F:pentosyltransferase activity"/>
    <property type="evidence" value="ECO:0007669"/>
    <property type="project" value="UniProtKB-ARBA"/>
</dbReference>
<dbReference type="OrthoDB" id="512913at2759"/>
<dbReference type="SMART" id="SM01411">
    <property type="entry name" value="Ephrin_rec_like"/>
    <property type="match status" value="1"/>
</dbReference>
<name>A0A830H6J1_9CHLO</name>
<dbReference type="InterPro" id="IPR007657">
    <property type="entry name" value="Glycosyltransferase_61"/>
</dbReference>
<gene>
    <name evidence="7" type="ORF">PPROV_000008700</name>
</gene>
<dbReference type="PANTHER" id="PTHR20961">
    <property type="entry name" value="GLYCOSYLTRANSFERASE"/>
    <property type="match status" value="1"/>
</dbReference>
<evidence type="ECO:0000256" key="2">
    <source>
        <dbReference type="ARBA" id="ARBA00022679"/>
    </source>
</evidence>
<dbReference type="GO" id="GO:0005794">
    <property type="term" value="C:Golgi apparatus"/>
    <property type="evidence" value="ECO:0007669"/>
    <property type="project" value="UniProtKB-ARBA"/>
</dbReference>
<keyword evidence="1" id="KW-0328">Glycosyltransferase</keyword>
<evidence type="ECO:0000313" key="7">
    <source>
        <dbReference type="EMBL" id="GHP01331.1"/>
    </source>
</evidence>
<sequence>MTLGVRRLLKYTVVALATTASAPTLALAATSSSTTAESTWSVVRSVVEELPAGVQFWSLGDKETTFERPAPVVLDEHVLGDLRSEFNFMQDFPASVDESTTFDSTSRSFVAAIPHGHVQGGSGLVFDDAGRVFHEKNQQWERNNAKPPMPIATSSQKHYKLLATTIQKYGHMYFHFMLETLQKFVMLKPHMDAHPEMKILSWGSAWESAFLKKLGIDESRVVKYEPYVENGSDIPGVVDYSADALLMPTPSMRITPSREGLQLTRKALGVKAAPVDQRNLVIYATRKAETSRRVGNEAEVLAALERAVEGTKYEVVVFEGMADNLDETIELFSHAAVIVGPHGAGLSHLLFAPEGTKIVEFQFVRDPPMMFWSAAAALNQKYYLLPVPDSYWLQEEMDVPAEDVYELVSLALGGSRETASSDCPAGTYSTSNKCLPCAAGRYSAGGNVACRTCLPNTFAHEGMSECTACPAGTVAWLPGSKSVGDCMSPKQHFNMLSNIEDNLMKLNKLSPVHFEAARRALIEMEQGEGYFQTMVEGDGDAETTAPASMPTILDPRIASIAVEGGMEDYVPVVPGQMHLAVGDPGPGASALCRLQRIAEASGGWDAYGGATLASTGRDFCRDPVSAYSAEVIAFSGPNTPTMGYIEDMSCPSGFAEMDTSSRSGFRCVACDLVRILPLAECGTDGADEAKCCSGLAEWIWAGCLCDSNGVNLATSLGATEELALEGASACGFTMSSIPRPSARTCVQNITDELRMEQEQSSGAKAAATSLVAMIAVFVASQV</sequence>
<keyword evidence="3" id="KW-0325">Glycoprotein</keyword>
<dbReference type="Pfam" id="PF04577">
    <property type="entry name" value="Glyco_transf_61"/>
    <property type="match status" value="1"/>
</dbReference>
<protein>
    <recommendedName>
        <fullName evidence="9">EGF-like domain-containing protein</fullName>
    </recommendedName>
</protein>
<dbReference type="Proteomes" id="UP000660262">
    <property type="component" value="Unassembled WGS sequence"/>
</dbReference>
<feature type="domain" description="Tyrosine-protein kinase ephrin type A/B receptor-like" evidence="6">
    <location>
        <begin position="440"/>
        <end position="486"/>
    </location>
</feature>
<reference evidence="7" key="1">
    <citation type="submission" date="2020-10" db="EMBL/GenBank/DDBJ databases">
        <title>Unveiling of a novel bifunctional photoreceptor, Dualchrome1, isolated from a cosmopolitan green alga.</title>
        <authorList>
            <person name="Suzuki S."/>
            <person name="Kawachi M."/>
        </authorList>
    </citation>
    <scope>NUCLEOTIDE SEQUENCE</scope>
    <source>
        <strain evidence="7">NIES 2893</strain>
    </source>
</reference>
<dbReference type="InterPro" id="IPR049625">
    <property type="entry name" value="Glyco_transf_61_cat"/>
</dbReference>
<feature type="chain" id="PRO_5032381115" description="EGF-like domain-containing protein" evidence="4">
    <location>
        <begin position="29"/>
        <end position="782"/>
    </location>
</feature>
<comment type="caution">
    <text evidence="7">The sequence shown here is derived from an EMBL/GenBank/DDBJ whole genome shotgun (WGS) entry which is preliminary data.</text>
</comment>
<evidence type="ECO:0000313" key="8">
    <source>
        <dbReference type="Proteomes" id="UP000660262"/>
    </source>
</evidence>
<proteinExistence type="predicted"/>
<feature type="domain" description="Glycosyltransferase 61 catalytic" evidence="5">
    <location>
        <begin position="173"/>
        <end position="359"/>
    </location>
</feature>
<dbReference type="AlphaFoldDB" id="A0A830H6J1"/>